<evidence type="ECO:0000256" key="5">
    <source>
        <dbReference type="ARBA" id="ARBA00023295"/>
    </source>
</evidence>
<dbReference type="Pfam" id="PF13290">
    <property type="entry name" value="CHB_HEX_C_1"/>
    <property type="match status" value="1"/>
</dbReference>
<evidence type="ECO:0000259" key="6">
    <source>
        <dbReference type="Pfam" id="PF00728"/>
    </source>
</evidence>
<comment type="caution">
    <text evidence="9">The sequence shown here is derived from an EMBL/GenBank/DDBJ whole genome shotgun (WGS) entry which is preliminary data.</text>
</comment>
<feature type="domain" description="GH29D-like beta-sandwich" evidence="8">
    <location>
        <begin position="561"/>
        <end position="615"/>
    </location>
</feature>
<dbReference type="EMBL" id="CAKLPY010000002">
    <property type="protein sequence ID" value="CAH0996619.1"/>
    <property type="molecule type" value="Genomic_DNA"/>
</dbReference>
<dbReference type="InterPro" id="IPR025705">
    <property type="entry name" value="Beta_hexosaminidase_sua/sub"/>
</dbReference>
<dbReference type="Gene3D" id="3.20.20.80">
    <property type="entry name" value="Glycosidases"/>
    <property type="match status" value="1"/>
</dbReference>
<dbReference type="Proteomes" id="UP000837932">
    <property type="component" value="Unassembled WGS sequence"/>
</dbReference>
<dbReference type="Pfam" id="PF00728">
    <property type="entry name" value="Glyco_hydro_20"/>
    <property type="match status" value="1"/>
</dbReference>
<dbReference type="InterPro" id="IPR029018">
    <property type="entry name" value="Hex-like_dom2"/>
</dbReference>
<keyword evidence="4" id="KW-0378">Hydrolase</keyword>
<evidence type="ECO:0000256" key="3">
    <source>
        <dbReference type="ARBA" id="ARBA00012663"/>
    </source>
</evidence>
<evidence type="ECO:0000313" key="10">
    <source>
        <dbReference type="Proteomes" id="UP000837932"/>
    </source>
</evidence>
<dbReference type="PANTHER" id="PTHR22600:SF57">
    <property type="entry name" value="BETA-N-ACETYLHEXOSAMINIDASE"/>
    <property type="match status" value="1"/>
</dbReference>
<gene>
    <name evidence="9" type="ORF">EMA8858_02751</name>
</gene>
<dbReference type="RefSeq" id="WP_238807172.1">
    <property type="nucleotide sequence ID" value="NZ_CAKLPY010000002.1"/>
</dbReference>
<name>A0ABM9ATL3_9BACT</name>
<sequence>MKKLIIAFICVVTTAWGQNTYNIIPQPDTIVVKSGSFTINAETRVILQTNDAQTAAVAKLFTSQVAYTTGMKLFTEVSLPKIAKIDPKTKKAIPSPPLTNAILFVRPTRPMPEDNYELLVEPNLVSITASASQGYFYGLQTIFQLLPPEIYSVNKVTGLQLTMPCVRISDKPRFEHRGFMLDVGRHFLPIDFVKKTIDLLAMHKMNVLHWHLTDDQGWRIEIQKYPRLTQVGSVRSETVEGKMSYNQPLKFDGKPHSGFYTQDEIRDVVKYAQEKYVTIIPEIEMPGHALAALAAYPELGCTNGPYGVAKIWGVIEDVYCPTEKTFKFIEDVLTEVIDIFPSQYIHIGGDECPKTAWKQSKFCQDLMKTQGLKDEHELQSFFIKRIDKFLTSKGKKLMGWDEILEGGLSPNATVMSWRGIQGGIEAARQKHDVVMTPTSHVYIDYYQSHPAFEPLGIGGFLTLEKVYSYEPIPVELKPEETKYILGAQVNLWTEYVATPEHAEYMTFPRACALSEVTWSPLGSKNFADFGRRLETHFKRLDVLKVNYAKSIYDVKETYTANKNQTVEVKLEPYVANAQVRYSLDFSKPTINSPIYVPQTFNKLTTIRAAVFRNGQQIGKEFNKTYRMPDK</sequence>
<dbReference type="InterPro" id="IPR017853">
    <property type="entry name" value="GH"/>
</dbReference>
<evidence type="ECO:0000256" key="4">
    <source>
        <dbReference type="ARBA" id="ARBA00022801"/>
    </source>
</evidence>
<evidence type="ECO:0000256" key="2">
    <source>
        <dbReference type="ARBA" id="ARBA00006285"/>
    </source>
</evidence>
<dbReference type="Pfam" id="PF02838">
    <property type="entry name" value="Glyco_hydro_20b"/>
    <property type="match status" value="1"/>
</dbReference>
<reference evidence="9" key="1">
    <citation type="submission" date="2021-12" db="EMBL/GenBank/DDBJ databases">
        <authorList>
            <person name="Rodrigo-Torres L."/>
            <person name="Arahal R. D."/>
            <person name="Lucena T."/>
        </authorList>
    </citation>
    <scope>NUCLEOTIDE SEQUENCE</scope>
    <source>
        <strain evidence="9">CECT 8858</strain>
    </source>
</reference>
<dbReference type="PANTHER" id="PTHR22600">
    <property type="entry name" value="BETA-HEXOSAMINIDASE"/>
    <property type="match status" value="1"/>
</dbReference>
<dbReference type="Gene3D" id="3.30.379.10">
    <property type="entry name" value="Chitobiase/beta-hexosaminidase domain 2-like"/>
    <property type="match status" value="1"/>
</dbReference>
<feature type="domain" description="Glycoside hydrolase family 20 catalytic" evidence="6">
    <location>
        <begin position="174"/>
        <end position="520"/>
    </location>
</feature>
<dbReference type="InterPro" id="IPR015882">
    <property type="entry name" value="HEX_bac_N"/>
</dbReference>
<protein>
    <recommendedName>
        <fullName evidence="3">beta-N-acetylhexosaminidase</fullName>
        <ecNumber evidence="3">3.2.1.52</ecNumber>
    </recommendedName>
</protein>
<dbReference type="PIRSF" id="PIRSF001093">
    <property type="entry name" value="B-hxosamndse_ab_euk"/>
    <property type="match status" value="1"/>
</dbReference>
<dbReference type="InterPro" id="IPR059177">
    <property type="entry name" value="GH29D-like_dom"/>
</dbReference>
<dbReference type="PRINTS" id="PR00738">
    <property type="entry name" value="GLHYDRLASE20"/>
</dbReference>
<dbReference type="SUPFAM" id="SSF51445">
    <property type="entry name" value="(Trans)glycosidases"/>
    <property type="match status" value="1"/>
</dbReference>
<feature type="domain" description="Beta-hexosaminidase bacterial type N-terminal" evidence="7">
    <location>
        <begin position="21"/>
        <end position="170"/>
    </location>
</feature>
<keyword evidence="5" id="KW-0326">Glycosidase</keyword>
<comment type="similarity">
    <text evidence="2">Belongs to the glycosyl hydrolase 20 family.</text>
</comment>
<evidence type="ECO:0000259" key="8">
    <source>
        <dbReference type="Pfam" id="PF13290"/>
    </source>
</evidence>
<proteinExistence type="inferred from homology"/>
<dbReference type="CDD" id="cd06563">
    <property type="entry name" value="GH20_chitobiase-like"/>
    <property type="match status" value="1"/>
</dbReference>
<dbReference type="InterPro" id="IPR015883">
    <property type="entry name" value="Glyco_hydro_20_cat"/>
</dbReference>
<keyword evidence="10" id="KW-1185">Reference proteome</keyword>
<accession>A0ABM9ATL3</accession>
<evidence type="ECO:0000259" key="7">
    <source>
        <dbReference type="Pfam" id="PF02838"/>
    </source>
</evidence>
<comment type="catalytic activity">
    <reaction evidence="1">
        <text>Hydrolysis of terminal non-reducing N-acetyl-D-hexosamine residues in N-acetyl-beta-D-hexosaminides.</text>
        <dbReference type="EC" id="3.2.1.52"/>
    </reaction>
</comment>
<dbReference type="SUPFAM" id="SSF55545">
    <property type="entry name" value="beta-N-acetylhexosaminidase-like domain"/>
    <property type="match status" value="1"/>
</dbReference>
<organism evidence="9 10">
    <name type="scientific">Emticicia aquatica</name>
    <dbReference type="NCBI Taxonomy" id="1681835"/>
    <lineage>
        <taxon>Bacteria</taxon>
        <taxon>Pseudomonadati</taxon>
        <taxon>Bacteroidota</taxon>
        <taxon>Cytophagia</taxon>
        <taxon>Cytophagales</taxon>
        <taxon>Leadbetterellaceae</taxon>
        <taxon>Emticicia</taxon>
    </lineage>
</organism>
<evidence type="ECO:0000313" key="9">
    <source>
        <dbReference type="EMBL" id="CAH0996619.1"/>
    </source>
</evidence>
<evidence type="ECO:0000256" key="1">
    <source>
        <dbReference type="ARBA" id="ARBA00001231"/>
    </source>
</evidence>
<dbReference type="EC" id="3.2.1.52" evidence="3"/>